<proteinExistence type="predicted"/>
<accession>A0A0F9EMI6</accession>
<name>A0A0F9EMI6_9ZZZZ</name>
<protein>
    <submittedName>
        <fullName evidence="1">Uncharacterized protein</fullName>
    </submittedName>
</protein>
<dbReference type="AlphaFoldDB" id="A0A0F9EMI6"/>
<comment type="caution">
    <text evidence="1">The sequence shown here is derived from an EMBL/GenBank/DDBJ whole genome shotgun (WGS) entry which is preliminary data.</text>
</comment>
<reference evidence="1" key="1">
    <citation type="journal article" date="2015" name="Nature">
        <title>Complex archaea that bridge the gap between prokaryotes and eukaryotes.</title>
        <authorList>
            <person name="Spang A."/>
            <person name="Saw J.H."/>
            <person name="Jorgensen S.L."/>
            <person name="Zaremba-Niedzwiedzka K."/>
            <person name="Martijn J."/>
            <person name="Lind A.E."/>
            <person name="van Eijk R."/>
            <person name="Schleper C."/>
            <person name="Guy L."/>
            <person name="Ettema T.J."/>
        </authorList>
    </citation>
    <scope>NUCLEOTIDE SEQUENCE</scope>
</reference>
<sequence>MKVRSGFVSNSSSSSFVLLVEKEAYDLAVANEDPITKAILEAVMGKDTVLGRECMTYGDCSSDYWWDEVNVNEVVERAKEIAGDDPVTTYDKAPTNTNELDEFLRDTVRDGMRQYSIKYL</sequence>
<gene>
    <name evidence="1" type="ORF">LCGC14_2348460</name>
</gene>
<organism evidence="1">
    <name type="scientific">marine sediment metagenome</name>
    <dbReference type="NCBI Taxonomy" id="412755"/>
    <lineage>
        <taxon>unclassified sequences</taxon>
        <taxon>metagenomes</taxon>
        <taxon>ecological metagenomes</taxon>
    </lineage>
</organism>
<dbReference type="EMBL" id="LAZR01034140">
    <property type="protein sequence ID" value="KKL46145.1"/>
    <property type="molecule type" value="Genomic_DNA"/>
</dbReference>
<evidence type="ECO:0000313" key="1">
    <source>
        <dbReference type="EMBL" id="KKL46145.1"/>
    </source>
</evidence>